<dbReference type="Pfam" id="PF11887">
    <property type="entry name" value="Mce4_CUP1"/>
    <property type="match status" value="1"/>
</dbReference>
<name>A0A846Y2C5_9NOCA</name>
<feature type="domain" description="Mce/MlaD" evidence="1">
    <location>
        <begin position="33"/>
        <end position="107"/>
    </location>
</feature>
<dbReference type="InterPro" id="IPR003399">
    <property type="entry name" value="Mce/MlaD"/>
</dbReference>
<dbReference type="AlphaFoldDB" id="A0A846Y2C5"/>
<protein>
    <submittedName>
        <fullName evidence="3">MCE family protein</fullName>
    </submittedName>
</protein>
<dbReference type="Pfam" id="PF02470">
    <property type="entry name" value="MlaD"/>
    <property type="match status" value="1"/>
</dbReference>
<sequence>MNKTWIVRVVTALVVVAVVVSGGVVGYRALFGPKHFTAVFSTATAVYPGDDVRVAGVRVGRIASIEPQGATTKMVLDVDRDVQIPADAKAVIVAQSLIAARYVQLTPAYRTSGPTLADDAEIPLERTAVPVEWDEIKTQLTKLATSLGPQDGASSSSMGRFIDSTADALGGNGEKLRRMLAQLSGVGRVLADGSGNIVDILRNLQTFVAALQGSGAQIVQFEDRLATLSSVVDDSKSDLDAALQNLSVAVGEVQRFVAGTRDKASEQVQRLANVTQNLVDHRGDLENLLHIAPNSIANFYHIYNPDTGTEAGAFELNNFSNPMQFICSGVASIENATAAESGEKCRKYLGPILPLLAFNYLPFPFDPVTGPAPDPDNLIYSEPGLMPKVTEHEPGLPAAHNVGDLLQPWGR</sequence>
<evidence type="ECO:0000259" key="1">
    <source>
        <dbReference type="Pfam" id="PF02470"/>
    </source>
</evidence>
<dbReference type="Proteomes" id="UP000565711">
    <property type="component" value="Unassembled WGS sequence"/>
</dbReference>
<evidence type="ECO:0000313" key="4">
    <source>
        <dbReference type="Proteomes" id="UP000565711"/>
    </source>
</evidence>
<comment type="caution">
    <text evidence="3">The sequence shown here is derived from an EMBL/GenBank/DDBJ whole genome shotgun (WGS) entry which is preliminary data.</text>
</comment>
<proteinExistence type="predicted"/>
<accession>A0A846Y2C5</accession>
<dbReference type="GO" id="GO:0005576">
    <property type="term" value="C:extracellular region"/>
    <property type="evidence" value="ECO:0007669"/>
    <property type="project" value="TreeGrafter"/>
</dbReference>
<dbReference type="PANTHER" id="PTHR33371:SF4">
    <property type="entry name" value="INTERMEMBRANE PHOSPHOLIPID TRANSPORT SYSTEM BINDING PROTEIN MLAD"/>
    <property type="match status" value="1"/>
</dbReference>
<dbReference type="InterPro" id="IPR052336">
    <property type="entry name" value="MlaD_Phospholipid_Transporter"/>
</dbReference>
<reference evidence="3 4" key="1">
    <citation type="submission" date="2020-04" db="EMBL/GenBank/DDBJ databases">
        <title>MicrobeNet Type strains.</title>
        <authorList>
            <person name="Nicholson A.C."/>
        </authorList>
    </citation>
    <scope>NUCLEOTIDE SEQUENCE [LARGE SCALE GENOMIC DNA]</scope>
    <source>
        <strain evidence="3 4">JCM 12354</strain>
    </source>
</reference>
<evidence type="ECO:0000259" key="2">
    <source>
        <dbReference type="Pfam" id="PF11887"/>
    </source>
</evidence>
<dbReference type="EMBL" id="JAAXOP010000010">
    <property type="protein sequence ID" value="NKY52152.1"/>
    <property type="molecule type" value="Genomic_DNA"/>
</dbReference>
<gene>
    <name evidence="3" type="ORF">HGA08_18200</name>
</gene>
<dbReference type="NCBIfam" id="TIGR00996">
    <property type="entry name" value="Mtu_fam_mce"/>
    <property type="match status" value="1"/>
</dbReference>
<evidence type="ECO:0000313" key="3">
    <source>
        <dbReference type="EMBL" id="NKY52152.1"/>
    </source>
</evidence>
<dbReference type="InterPro" id="IPR024516">
    <property type="entry name" value="Mce_C"/>
</dbReference>
<dbReference type="PANTHER" id="PTHR33371">
    <property type="entry name" value="INTERMEMBRANE PHOSPHOLIPID TRANSPORT SYSTEM BINDING PROTEIN MLAD-RELATED"/>
    <property type="match status" value="1"/>
</dbReference>
<keyword evidence="4" id="KW-1185">Reference proteome</keyword>
<dbReference type="InterPro" id="IPR005693">
    <property type="entry name" value="Mce"/>
</dbReference>
<organism evidence="3 4">
    <name type="scientific">Nocardia vermiculata</name>
    <dbReference type="NCBI Taxonomy" id="257274"/>
    <lineage>
        <taxon>Bacteria</taxon>
        <taxon>Bacillati</taxon>
        <taxon>Actinomycetota</taxon>
        <taxon>Actinomycetes</taxon>
        <taxon>Mycobacteriales</taxon>
        <taxon>Nocardiaceae</taxon>
        <taxon>Nocardia</taxon>
    </lineage>
</organism>
<feature type="domain" description="Mammalian cell entry C-terminal" evidence="2">
    <location>
        <begin position="114"/>
        <end position="295"/>
    </location>
</feature>